<dbReference type="InterPro" id="IPR019734">
    <property type="entry name" value="TPR_rpt"/>
</dbReference>
<keyword evidence="1" id="KW-0802">TPR repeat</keyword>
<accession>A0AB39VIZ4</accession>
<feature type="repeat" description="TPR" evidence="1">
    <location>
        <begin position="130"/>
        <end position="163"/>
    </location>
</feature>
<dbReference type="SUPFAM" id="SSF48452">
    <property type="entry name" value="TPR-like"/>
    <property type="match status" value="1"/>
</dbReference>
<proteinExistence type="predicted"/>
<protein>
    <submittedName>
        <fullName evidence="2">Tetratricopeptide repeat protein</fullName>
    </submittedName>
</protein>
<name>A0AB39VIZ4_9FUSO</name>
<reference evidence="2" key="1">
    <citation type="submission" date="2024-07" db="EMBL/GenBank/DDBJ databases">
        <authorList>
            <person name="Li X.-J."/>
            <person name="Wang X."/>
        </authorList>
    </citation>
    <scope>NUCLEOTIDE SEQUENCE</scope>
    <source>
        <strain evidence="2">HSP-334</strain>
    </source>
</reference>
<dbReference type="KEGG" id="lrug:AB8B22_03655"/>
<gene>
    <name evidence="2" type="ORF">AB8B22_03655</name>
</gene>
<sequence length="376" mass="45810">MENQENLEKKTVKDWIKYIQDEIDKSKNYDEYRHAFMEYCDYLEKYFLKNPKNVEVICQLAAVYNELTYQWEDIYKLLNEFIKKYENELTDEEKSRIYTNLGYYYDDQRDGSKRAIRTLRKAVAFNPNNSKAYYGLGANYYGAGKYDKSEEMYKRACELENNPIYKFEYANLLMVNGKNEEAKIILEELIKKDFEFGKEDFAKIKYSYIVNRIRLKEFENIESEINELMLETVNNDDFFEEEFAELYYLVGSYEKSRKIYSKFKIQDYQFPAWWLRFYFYSLKQLNEIEKLQENFKIVLKIKDEEIESIKNGEFLTECTESYKKEEIRGIKRQIKNLKAEYEKILKTDYKPEVKIYPKFLYDCFLIDCPRHQKLDK</sequence>
<dbReference type="SMART" id="SM00028">
    <property type="entry name" value="TPR"/>
    <property type="match status" value="2"/>
</dbReference>
<dbReference type="AlphaFoldDB" id="A0AB39VIZ4"/>
<evidence type="ECO:0000313" key="2">
    <source>
        <dbReference type="EMBL" id="XDU67520.1"/>
    </source>
</evidence>
<evidence type="ECO:0000256" key="1">
    <source>
        <dbReference type="PROSITE-ProRule" id="PRU00339"/>
    </source>
</evidence>
<organism evidence="2">
    <name type="scientific">Leptotrichia rugosa</name>
    <dbReference type="NCBI Taxonomy" id="3239302"/>
    <lineage>
        <taxon>Bacteria</taxon>
        <taxon>Fusobacteriati</taxon>
        <taxon>Fusobacteriota</taxon>
        <taxon>Fusobacteriia</taxon>
        <taxon>Fusobacteriales</taxon>
        <taxon>Leptotrichiaceae</taxon>
        <taxon>Leptotrichia</taxon>
    </lineage>
</organism>
<dbReference type="Gene3D" id="1.25.40.10">
    <property type="entry name" value="Tetratricopeptide repeat domain"/>
    <property type="match status" value="1"/>
</dbReference>
<dbReference type="EMBL" id="CP165644">
    <property type="protein sequence ID" value="XDU67520.1"/>
    <property type="molecule type" value="Genomic_DNA"/>
</dbReference>
<dbReference type="RefSeq" id="WP_369711698.1">
    <property type="nucleotide sequence ID" value="NZ_CP165644.1"/>
</dbReference>
<dbReference type="PROSITE" id="PS50005">
    <property type="entry name" value="TPR"/>
    <property type="match status" value="1"/>
</dbReference>
<dbReference type="InterPro" id="IPR011990">
    <property type="entry name" value="TPR-like_helical_dom_sf"/>
</dbReference>